<dbReference type="AlphaFoldDB" id="A0A165N2E3"/>
<keyword evidence="3" id="KW-1185">Reference proteome</keyword>
<dbReference type="Proteomes" id="UP000077266">
    <property type="component" value="Unassembled WGS sequence"/>
</dbReference>
<protein>
    <submittedName>
        <fullName evidence="2">Uncharacterized protein</fullName>
    </submittedName>
</protein>
<evidence type="ECO:0000313" key="2">
    <source>
        <dbReference type="EMBL" id="KZW00112.1"/>
    </source>
</evidence>
<evidence type="ECO:0000313" key="3">
    <source>
        <dbReference type="Proteomes" id="UP000077266"/>
    </source>
</evidence>
<feature type="region of interest" description="Disordered" evidence="1">
    <location>
        <begin position="1"/>
        <end position="27"/>
    </location>
</feature>
<dbReference type="EMBL" id="KV425903">
    <property type="protein sequence ID" value="KZW00112.1"/>
    <property type="molecule type" value="Genomic_DNA"/>
</dbReference>
<sequence length="132" mass="14472">MHDEDKDNMMISPDILSSDSPKPIAPLSLPLKRKVNLVCYPRRRGLPSPMASSPASVAAVVQVEEQITRLKNHPLYVGTVGSDARGRKEARPRLRSDVHSAPGISKAANGEDEGESFVKEQIHRRLAERTPG</sequence>
<proteinExistence type="predicted"/>
<name>A0A165N2E3_EXIGL</name>
<accession>A0A165N2E3</accession>
<dbReference type="InParanoid" id="A0A165N2E3"/>
<evidence type="ECO:0000256" key="1">
    <source>
        <dbReference type="SAM" id="MobiDB-lite"/>
    </source>
</evidence>
<reference evidence="2 3" key="1">
    <citation type="journal article" date="2016" name="Mol. Biol. Evol.">
        <title>Comparative Genomics of Early-Diverging Mushroom-Forming Fungi Provides Insights into the Origins of Lignocellulose Decay Capabilities.</title>
        <authorList>
            <person name="Nagy L.G."/>
            <person name="Riley R."/>
            <person name="Tritt A."/>
            <person name="Adam C."/>
            <person name="Daum C."/>
            <person name="Floudas D."/>
            <person name="Sun H."/>
            <person name="Yadav J.S."/>
            <person name="Pangilinan J."/>
            <person name="Larsson K.H."/>
            <person name="Matsuura K."/>
            <person name="Barry K."/>
            <person name="Labutti K."/>
            <person name="Kuo R."/>
            <person name="Ohm R.A."/>
            <person name="Bhattacharya S.S."/>
            <person name="Shirouzu T."/>
            <person name="Yoshinaga Y."/>
            <person name="Martin F.M."/>
            <person name="Grigoriev I.V."/>
            <person name="Hibbett D.S."/>
        </authorList>
    </citation>
    <scope>NUCLEOTIDE SEQUENCE [LARGE SCALE GENOMIC DNA]</scope>
    <source>
        <strain evidence="2 3">HHB12029</strain>
    </source>
</reference>
<feature type="region of interest" description="Disordered" evidence="1">
    <location>
        <begin position="79"/>
        <end position="117"/>
    </location>
</feature>
<organism evidence="2 3">
    <name type="scientific">Exidia glandulosa HHB12029</name>
    <dbReference type="NCBI Taxonomy" id="1314781"/>
    <lineage>
        <taxon>Eukaryota</taxon>
        <taxon>Fungi</taxon>
        <taxon>Dikarya</taxon>
        <taxon>Basidiomycota</taxon>
        <taxon>Agaricomycotina</taxon>
        <taxon>Agaricomycetes</taxon>
        <taxon>Auriculariales</taxon>
        <taxon>Exidiaceae</taxon>
        <taxon>Exidia</taxon>
    </lineage>
</organism>
<gene>
    <name evidence="2" type="ORF">EXIGLDRAFT_722704</name>
</gene>
<feature type="compositionally biased region" description="Basic and acidic residues" evidence="1">
    <location>
        <begin position="84"/>
        <end position="98"/>
    </location>
</feature>